<dbReference type="EMBL" id="DUGC01000051">
    <property type="protein sequence ID" value="HIH09629.1"/>
    <property type="molecule type" value="Genomic_DNA"/>
</dbReference>
<dbReference type="InterPro" id="IPR029063">
    <property type="entry name" value="SAM-dependent_MTases_sf"/>
</dbReference>
<evidence type="ECO:0000313" key="1">
    <source>
        <dbReference type="EMBL" id="HIH09629.1"/>
    </source>
</evidence>
<accession>A0A7J4IZD9</accession>
<evidence type="ECO:0000313" key="2">
    <source>
        <dbReference type="Proteomes" id="UP000565078"/>
    </source>
</evidence>
<sequence>MKGKRTIPELEWKVGERQHEANWFGGKYFMETQPWETLMRKGPDIAGMVCEDMENMLGGAAGKSCLEIGPGDEPVAARLPFGKILFADISAKMLMQLRRKKIRIALKSGNAQAMGRYFKLTPSEKRALRRKGGIVVKEVKLSRLAAGRAKYYRQDVRKLSKRPHFDAAIAGEVLTHVRPAQRVAVIKKLALISDAIFAIDSPHKRAREILAEWKMNARRWLRICRLEERAGRKDVGDIRGRAQRLLSANLTDARRESRRRVDFSQLARQLGKRGWGVHLKSYRIIERYRKVIVSDSRYTVMGAKRMAITGQ</sequence>
<proteinExistence type="predicted"/>
<dbReference type="Gene3D" id="3.40.50.150">
    <property type="entry name" value="Vaccinia Virus protein VP39"/>
    <property type="match status" value="1"/>
</dbReference>
<reference evidence="2" key="1">
    <citation type="journal article" date="2020" name="bioRxiv">
        <title>A rank-normalized archaeal taxonomy based on genome phylogeny resolves widespread incomplete and uneven classifications.</title>
        <authorList>
            <person name="Rinke C."/>
            <person name="Chuvochina M."/>
            <person name="Mussig A.J."/>
            <person name="Chaumeil P.-A."/>
            <person name="Waite D.W."/>
            <person name="Whitman W.B."/>
            <person name="Parks D.H."/>
            <person name="Hugenholtz P."/>
        </authorList>
    </citation>
    <scope>NUCLEOTIDE SEQUENCE [LARGE SCALE GENOMIC DNA]</scope>
</reference>
<name>A0A7J4IZD9_9ARCH</name>
<dbReference type="SUPFAM" id="SSF53335">
    <property type="entry name" value="S-adenosyl-L-methionine-dependent methyltransferases"/>
    <property type="match status" value="1"/>
</dbReference>
<organism evidence="1 2">
    <name type="scientific">Candidatus Iainarchaeum sp</name>
    <dbReference type="NCBI Taxonomy" id="3101447"/>
    <lineage>
        <taxon>Archaea</taxon>
        <taxon>Candidatus Iainarchaeota</taxon>
        <taxon>Candidatus Iainarchaeia</taxon>
        <taxon>Candidatus Iainarchaeales</taxon>
        <taxon>Candidatus Iainarchaeaceae</taxon>
        <taxon>Candidatus Iainarchaeum</taxon>
    </lineage>
</organism>
<protein>
    <submittedName>
        <fullName evidence="1">Uncharacterized protein</fullName>
    </submittedName>
</protein>
<dbReference type="Proteomes" id="UP000565078">
    <property type="component" value="Unassembled WGS sequence"/>
</dbReference>
<gene>
    <name evidence="1" type="ORF">HA254_03070</name>
</gene>
<dbReference type="AlphaFoldDB" id="A0A7J4IZD9"/>
<comment type="caution">
    <text evidence="1">The sequence shown here is derived from an EMBL/GenBank/DDBJ whole genome shotgun (WGS) entry which is preliminary data.</text>
</comment>